<organism evidence="1 2">
    <name type="scientific">Helicobacter cholecystus</name>
    <dbReference type="NCBI Taxonomy" id="45498"/>
    <lineage>
        <taxon>Bacteria</taxon>
        <taxon>Pseudomonadati</taxon>
        <taxon>Campylobacterota</taxon>
        <taxon>Epsilonproteobacteria</taxon>
        <taxon>Campylobacterales</taxon>
        <taxon>Helicobacteraceae</taxon>
        <taxon>Helicobacter</taxon>
    </lineage>
</organism>
<keyword evidence="2" id="KW-1185">Reference proteome</keyword>
<dbReference type="RefSeq" id="WP_104724118.1">
    <property type="nucleotide sequence ID" value="NZ_FZNE01000002.1"/>
</dbReference>
<evidence type="ECO:0000313" key="1">
    <source>
        <dbReference type="EMBL" id="RDU70142.1"/>
    </source>
</evidence>
<name>A0A3D8IY02_9HELI</name>
<sequence>MPSYCSFIFCKMKILNKNKTRLAYFKLDIIQMSAKEGRFLVRGGGSYGDNNPSYKALSRFGRASKSFS</sequence>
<accession>A0A3D8IY02</accession>
<evidence type="ECO:0000313" key="2">
    <source>
        <dbReference type="Proteomes" id="UP000257067"/>
    </source>
</evidence>
<reference evidence="1 2" key="1">
    <citation type="submission" date="2018-04" db="EMBL/GenBank/DDBJ databases">
        <title>Novel Campyloabacter and Helicobacter Species and Strains.</title>
        <authorList>
            <person name="Mannion A.J."/>
            <person name="Shen Z."/>
            <person name="Fox J.G."/>
        </authorList>
    </citation>
    <scope>NUCLEOTIDE SEQUENCE [LARGE SCALE GENOMIC DNA]</scope>
    <source>
        <strain evidence="1 2">ATCC 700242</strain>
    </source>
</reference>
<dbReference type="OrthoDB" id="5331768at2"/>
<comment type="caution">
    <text evidence="1">The sequence shown here is derived from an EMBL/GenBank/DDBJ whole genome shotgun (WGS) entry which is preliminary data.</text>
</comment>
<protein>
    <submittedName>
        <fullName evidence="1">Uncharacterized protein</fullName>
    </submittedName>
</protein>
<dbReference type="Proteomes" id="UP000257067">
    <property type="component" value="Unassembled WGS sequence"/>
</dbReference>
<gene>
    <name evidence="1" type="ORF">CQA62_01660</name>
</gene>
<proteinExistence type="predicted"/>
<dbReference type="EMBL" id="NXLU01000001">
    <property type="protein sequence ID" value="RDU70142.1"/>
    <property type="molecule type" value="Genomic_DNA"/>
</dbReference>
<dbReference type="AlphaFoldDB" id="A0A3D8IY02"/>